<dbReference type="GO" id="GO:0016740">
    <property type="term" value="F:transferase activity"/>
    <property type="evidence" value="ECO:0007669"/>
    <property type="project" value="UniProtKB-KW"/>
</dbReference>
<evidence type="ECO:0000313" key="2">
    <source>
        <dbReference type="EMBL" id="EMR71917.1"/>
    </source>
</evidence>
<dbReference type="Proteomes" id="UP000012174">
    <property type="component" value="Unassembled WGS sequence"/>
</dbReference>
<dbReference type="InterPro" id="IPR011009">
    <property type="entry name" value="Kinase-like_dom_sf"/>
</dbReference>
<evidence type="ECO:0000259" key="1">
    <source>
        <dbReference type="Pfam" id="PF01636"/>
    </source>
</evidence>
<protein>
    <submittedName>
        <fullName evidence="2">Putative phosphotransferase enzyme family protein</fullName>
    </submittedName>
</protein>
<dbReference type="EMBL" id="KB705557">
    <property type="protein sequence ID" value="EMR71917.1"/>
    <property type="molecule type" value="Genomic_DNA"/>
</dbReference>
<dbReference type="HOGENOM" id="CLU_021768_0_1_1"/>
<dbReference type="eggNOG" id="ENOG502SHY4">
    <property type="taxonomic scope" value="Eukaryota"/>
</dbReference>
<dbReference type="PANTHER" id="PTHR21310">
    <property type="entry name" value="AMINOGLYCOSIDE PHOSPHOTRANSFERASE-RELATED-RELATED"/>
    <property type="match status" value="1"/>
</dbReference>
<organism evidence="2 3">
    <name type="scientific">Eutypa lata (strain UCR-EL1)</name>
    <name type="common">Grapevine dieback disease fungus</name>
    <name type="synonym">Eutypa armeniacae</name>
    <dbReference type="NCBI Taxonomy" id="1287681"/>
    <lineage>
        <taxon>Eukaryota</taxon>
        <taxon>Fungi</taxon>
        <taxon>Dikarya</taxon>
        <taxon>Ascomycota</taxon>
        <taxon>Pezizomycotina</taxon>
        <taxon>Sordariomycetes</taxon>
        <taxon>Xylariomycetidae</taxon>
        <taxon>Xylariales</taxon>
        <taxon>Diatrypaceae</taxon>
        <taxon>Eutypa</taxon>
    </lineage>
</organism>
<keyword evidence="2" id="KW-0808">Transferase</keyword>
<proteinExistence type="predicted"/>
<dbReference type="OrthoDB" id="5404599at2759"/>
<dbReference type="InterPro" id="IPR002575">
    <property type="entry name" value="Aminoglycoside_PTrfase"/>
</dbReference>
<dbReference type="Gene3D" id="3.90.1200.10">
    <property type="match status" value="1"/>
</dbReference>
<keyword evidence="3" id="KW-1185">Reference proteome</keyword>
<dbReference type="SUPFAM" id="SSF56112">
    <property type="entry name" value="Protein kinase-like (PK-like)"/>
    <property type="match status" value="1"/>
</dbReference>
<dbReference type="Pfam" id="PF01636">
    <property type="entry name" value="APH"/>
    <property type="match status" value="1"/>
</dbReference>
<name>M7T5J7_EUTLA</name>
<reference evidence="3" key="1">
    <citation type="journal article" date="2013" name="Genome Announc.">
        <title>Draft genome sequence of the grapevine dieback fungus Eutypa lata UCR-EL1.</title>
        <authorList>
            <person name="Blanco-Ulate B."/>
            <person name="Rolshausen P.E."/>
            <person name="Cantu D."/>
        </authorList>
    </citation>
    <scope>NUCLEOTIDE SEQUENCE [LARGE SCALE GENOMIC DNA]</scope>
    <source>
        <strain evidence="3">UCR-EL1</strain>
    </source>
</reference>
<feature type="domain" description="Aminoglycoside phosphotransferase" evidence="1">
    <location>
        <begin position="72"/>
        <end position="261"/>
    </location>
</feature>
<dbReference type="InterPro" id="IPR051678">
    <property type="entry name" value="AGP_Transferase"/>
</dbReference>
<dbReference type="PANTHER" id="PTHR21310:SF54">
    <property type="entry name" value="AMINOGLYCOSIDE PHOSPHOTRANSFERASE DOMAIN-CONTAINING PROTEIN"/>
    <property type="match status" value="1"/>
</dbReference>
<sequence length="290" mass="33239">MENFANSSFFLEKRAPTLPAPAEVRSLNAKTGHKKALDRNWPPPVAIPSLGLVVKYGTQVFIDEMHVQMMIREKLLGQVHVPEVFGWTQDQGQVFIYMALVEDADPLHERWADMSEKERLSVCAELRQAAQAWRTVEPEEGGRYIESIRKQPLSDIFFNSRPDLGQKKGPFEGTNAAQKFHDACYIEISPVQTPSASDIVFTHNDLVACNILVTKGPNPKLAAVIDWAQAGWYPGYWEYCKSRYIDVPDDKQFTEALQEEWRQRYLPLILNQVGDKECYYPWLRFALSMI</sequence>
<dbReference type="KEGG" id="ela:UCREL1_1032"/>
<dbReference type="OMA" id="QNMVYKQ"/>
<dbReference type="AlphaFoldDB" id="M7T5J7"/>
<accession>M7T5J7</accession>
<evidence type="ECO:0000313" key="3">
    <source>
        <dbReference type="Proteomes" id="UP000012174"/>
    </source>
</evidence>
<gene>
    <name evidence="2" type="ORF">UCREL1_1032</name>
</gene>